<gene>
    <name evidence="1" type="ORF">E5676_scaffold453G00260</name>
</gene>
<dbReference type="Proteomes" id="UP000321947">
    <property type="component" value="Unassembled WGS sequence"/>
</dbReference>
<dbReference type="AlphaFoldDB" id="A0A5D3C5A3"/>
<protein>
    <recommendedName>
        <fullName evidence="3">Reverse transcriptase domain-containing protein</fullName>
    </recommendedName>
</protein>
<proteinExistence type="predicted"/>
<name>A0A5D3C5A3_CUCMM</name>
<dbReference type="PROSITE" id="PS51257">
    <property type="entry name" value="PROKAR_LIPOPROTEIN"/>
    <property type="match status" value="1"/>
</dbReference>
<sequence length="429" mass="48862">MVSMARTPLTLGLLFGCLVYRGNFNVICWAFERFPLGKVTRGMGHSIISSIQQMSWKSLSKTEDLHGLDKEIRCGELGPSLFRFSNSLLLNKECNDVIYKALSSSNSNEVSGLKSEEIECRNSLQAELLSIYRIEERSNTQNSKLHWLKVGDENSGFFHRFLSAQKRKNLITELVDDFGAATRSFHEIEGLILSFYKSLYKGCQMQKFLGQSNLLGKTMLTGPGRIYNRVSFQTLGGGISVGGMVKPGYRFNNKIFWSAFIGGRQTLYPVLTANEAVEDYRAKRKKGWILKIDLENAFDRVDWGFLEKILYNKNFDPKWTSWTLGWKISWWEKKRSMSLSSNTLMTFLFCKHGEGMLVKLKDTLELFEWCSGQKINWEKSAFSGVNVSEEELNYMAGILGCHAEKHPFMYLGLPLGGYPRKEIFLATGG</sequence>
<evidence type="ECO:0000313" key="2">
    <source>
        <dbReference type="Proteomes" id="UP000321947"/>
    </source>
</evidence>
<dbReference type="EMBL" id="SSTD01013395">
    <property type="protein sequence ID" value="TYK06565.1"/>
    <property type="molecule type" value="Genomic_DNA"/>
</dbReference>
<organism evidence="1 2">
    <name type="scientific">Cucumis melo var. makuwa</name>
    <name type="common">Oriental melon</name>
    <dbReference type="NCBI Taxonomy" id="1194695"/>
    <lineage>
        <taxon>Eukaryota</taxon>
        <taxon>Viridiplantae</taxon>
        <taxon>Streptophyta</taxon>
        <taxon>Embryophyta</taxon>
        <taxon>Tracheophyta</taxon>
        <taxon>Spermatophyta</taxon>
        <taxon>Magnoliopsida</taxon>
        <taxon>eudicotyledons</taxon>
        <taxon>Gunneridae</taxon>
        <taxon>Pentapetalae</taxon>
        <taxon>rosids</taxon>
        <taxon>fabids</taxon>
        <taxon>Cucurbitales</taxon>
        <taxon>Cucurbitaceae</taxon>
        <taxon>Benincaseae</taxon>
        <taxon>Cucumis</taxon>
    </lineage>
</organism>
<dbReference type="PANTHER" id="PTHR33116">
    <property type="entry name" value="REVERSE TRANSCRIPTASE ZINC-BINDING DOMAIN-CONTAINING PROTEIN-RELATED-RELATED"/>
    <property type="match status" value="1"/>
</dbReference>
<reference evidence="1 2" key="1">
    <citation type="submission" date="2019-08" db="EMBL/GenBank/DDBJ databases">
        <title>Draft genome sequences of two oriental melons (Cucumis melo L. var makuwa).</title>
        <authorList>
            <person name="Kwon S.-Y."/>
        </authorList>
    </citation>
    <scope>NUCLEOTIDE SEQUENCE [LARGE SCALE GENOMIC DNA]</scope>
    <source>
        <strain evidence="2">cv. Chang Bougi</strain>
        <tissue evidence="1">Leaf</tissue>
    </source>
</reference>
<evidence type="ECO:0008006" key="3">
    <source>
        <dbReference type="Google" id="ProtNLM"/>
    </source>
</evidence>
<dbReference type="PANTHER" id="PTHR33116:SF78">
    <property type="entry name" value="OS12G0587133 PROTEIN"/>
    <property type="match status" value="1"/>
</dbReference>
<evidence type="ECO:0000313" key="1">
    <source>
        <dbReference type="EMBL" id="TYK06565.1"/>
    </source>
</evidence>
<accession>A0A5D3C5A3</accession>
<comment type="caution">
    <text evidence="1">The sequence shown here is derived from an EMBL/GenBank/DDBJ whole genome shotgun (WGS) entry which is preliminary data.</text>
</comment>